<dbReference type="PRINTS" id="PR00465">
    <property type="entry name" value="EP450IV"/>
</dbReference>
<dbReference type="PANTHER" id="PTHR24305">
    <property type="entry name" value="CYTOCHROME P450"/>
    <property type="match status" value="1"/>
</dbReference>
<keyword evidence="5 6" id="KW-0408">Iron</keyword>
<dbReference type="GO" id="GO:0005506">
    <property type="term" value="F:iron ion binding"/>
    <property type="evidence" value="ECO:0007669"/>
    <property type="project" value="InterPro"/>
</dbReference>
<evidence type="ECO:0000313" key="9">
    <source>
        <dbReference type="Proteomes" id="UP000223968"/>
    </source>
</evidence>
<evidence type="ECO:0000256" key="7">
    <source>
        <dbReference type="SAM" id="Phobius"/>
    </source>
</evidence>
<keyword evidence="7" id="KW-0812">Transmembrane</keyword>
<dbReference type="PANTHER" id="PTHR24305:SF166">
    <property type="entry name" value="CYTOCHROME P450 12A4, MITOCHONDRIAL-RELATED"/>
    <property type="match status" value="1"/>
</dbReference>
<dbReference type="STRING" id="1447875.A0A2B7WTQ1"/>
<dbReference type="OrthoDB" id="10029320at2759"/>
<evidence type="ECO:0008006" key="10">
    <source>
        <dbReference type="Google" id="ProtNLM"/>
    </source>
</evidence>
<evidence type="ECO:0000256" key="6">
    <source>
        <dbReference type="PIRSR" id="PIRSR602403-1"/>
    </source>
</evidence>
<sequence>MFGPTKIAAVFVWLLAVVLFRLGWKLAVHRRRFRDLPKPPYSFLFGHIRLYSKVAKQLSPNSPVSVVFEAIRNKYNLPDVFYIDLWPLSIPFLVTGDLAITNHFLNDYTRHPLSLKTGLQPLAGGNRGLVSDSIHEWHSARATIRSVFSVTNVQRYVPDMARYSMQLREKLLEHVSTGRRFRLIDPIEQWGADLTFCFLLGDDTAVQNGGWGAELNSQVQKIIGYAEGPVATNPWTVRRRKKLKAAVLEAVRQKIRSALQDALRRDKTVQRHNFVCLVDSLADKYKEEFPGRTEWDDDTLIQHIDTMTTLFLAADVSSMVLTVESAQSPYVYCHIAQNPGVLTELRKEHDTVFPGDTQTTLKAIEQNPGKVKELPYTTAVIKESLRLRPPGISPTIAPKGHTVTYNGIEHNLEGFMLYPNLFHLQANKAYMSSPHTYDPTRWLPSPSSELADTWRPFQRGQHSCMGENMMTPGLVIALLLTVRDINVTLAYDEEDLELPQEHGGVAFMEGSFASKPNKGLPVTVCLARPLV</sequence>
<feature type="binding site" description="axial binding residue" evidence="6">
    <location>
        <position position="464"/>
    </location>
    <ligand>
        <name>heme</name>
        <dbReference type="ChEBI" id="CHEBI:30413"/>
    </ligand>
    <ligandPart>
        <name>Fe</name>
        <dbReference type="ChEBI" id="CHEBI:18248"/>
    </ligandPart>
</feature>
<comment type="similarity">
    <text evidence="2">Belongs to the cytochrome P450 family.</text>
</comment>
<dbReference type="InterPro" id="IPR001128">
    <property type="entry name" value="Cyt_P450"/>
</dbReference>
<protein>
    <recommendedName>
        <fullName evidence="10">Cytochrome P450</fullName>
    </recommendedName>
</protein>
<dbReference type="EMBL" id="PDNB01000192">
    <property type="protein sequence ID" value="PGH00055.1"/>
    <property type="molecule type" value="Genomic_DNA"/>
</dbReference>
<reference evidence="8 9" key="1">
    <citation type="submission" date="2017-10" db="EMBL/GenBank/DDBJ databases">
        <title>Comparative genomics in systemic dimorphic fungi from Ajellomycetaceae.</title>
        <authorList>
            <person name="Munoz J.F."/>
            <person name="Mcewen J.G."/>
            <person name="Clay O.K."/>
            <person name="Cuomo C.A."/>
        </authorList>
    </citation>
    <scope>NUCLEOTIDE SEQUENCE [LARGE SCALE GENOMIC DNA]</scope>
    <source>
        <strain evidence="8 9">UAMH5409</strain>
    </source>
</reference>
<dbReference type="GO" id="GO:0004497">
    <property type="term" value="F:monooxygenase activity"/>
    <property type="evidence" value="ECO:0007669"/>
    <property type="project" value="InterPro"/>
</dbReference>
<dbReference type="GO" id="GO:0016705">
    <property type="term" value="F:oxidoreductase activity, acting on paired donors, with incorporation or reduction of molecular oxygen"/>
    <property type="evidence" value="ECO:0007669"/>
    <property type="project" value="InterPro"/>
</dbReference>
<dbReference type="InterPro" id="IPR002403">
    <property type="entry name" value="Cyt_P450_E_grp-IV"/>
</dbReference>
<feature type="transmembrane region" description="Helical" evidence="7">
    <location>
        <begin position="6"/>
        <end position="24"/>
    </location>
</feature>
<proteinExistence type="inferred from homology"/>
<keyword evidence="7" id="KW-1133">Transmembrane helix</keyword>
<dbReference type="SUPFAM" id="SSF48264">
    <property type="entry name" value="Cytochrome P450"/>
    <property type="match status" value="1"/>
</dbReference>
<dbReference type="GO" id="GO:0020037">
    <property type="term" value="F:heme binding"/>
    <property type="evidence" value="ECO:0007669"/>
    <property type="project" value="InterPro"/>
</dbReference>
<evidence type="ECO:0000313" key="8">
    <source>
        <dbReference type="EMBL" id="PGH00055.1"/>
    </source>
</evidence>
<organism evidence="8 9">
    <name type="scientific">Helicocarpus griseus UAMH5409</name>
    <dbReference type="NCBI Taxonomy" id="1447875"/>
    <lineage>
        <taxon>Eukaryota</taxon>
        <taxon>Fungi</taxon>
        <taxon>Dikarya</taxon>
        <taxon>Ascomycota</taxon>
        <taxon>Pezizomycotina</taxon>
        <taxon>Eurotiomycetes</taxon>
        <taxon>Eurotiomycetidae</taxon>
        <taxon>Onygenales</taxon>
        <taxon>Ajellomycetaceae</taxon>
        <taxon>Helicocarpus</taxon>
    </lineage>
</organism>
<evidence type="ECO:0000256" key="1">
    <source>
        <dbReference type="ARBA" id="ARBA00001971"/>
    </source>
</evidence>
<dbReference type="InterPro" id="IPR050121">
    <property type="entry name" value="Cytochrome_P450_monoxygenase"/>
</dbReference>
<keyword evidence="4" id="KW-0560">Oxidoreductase</keyword>
<keyword evidence="9" id="KW-1185">Reference proteome</keyword>
<dbReference type="AlphaFoldDB" id="A0A2B7WTQ1"/>
<dbReference type="Pfam" id="PF00067">
    <property type="entry name" value="p450"/>
    <property type="match status" value="1"/>
</dbReference>
<gene>
    <name evidence="8" type="ORF">AJ79_08326</name>
</gene>
<evidence type="ECO:0000256" key="5">
    <source>
        <dbReference type="ARBA" id="ARBA00023004"/>
    </source>
</evidence>
<accession>A0A2B7WTQ1</accession>
<comment type="cofactor">
    <cofactor evidence="1 6">
        <name>heme</name>
        <dbReference type="ChEBI" id="CHEBI:30413"/>
    </cofactor>
</comment>
<evidence type="ECO:0000256" key="3">
    <source>
        <dbReference type="ARBA" id="ARBA00022723"/>
    </source>
</evidence>
<keyword evidence="3 6" id="KW-0479">Metal-binding</keyword>
<name>A0A2B7WTQ1_9EURO</name>
<evidence type="ECO:0000256" key="4">
    <source>
        <dbReference type="ARBA" id="ARBA00023002"/>
    </source>
</evidence>
<dbReference type="InterPro" id="IPR036396">
    <property type="entry name" value="Cyt_P450_sf"/>
</dbReference>
<dbReference type="Gene3D" id="1.10.630.10">
    <property type="entry name" value="Cytochrome P450"/>
    <property type="match status" value="1"/>
</dbReference>
<comment type="caution">
    <text evidence="8">The sequence shown here is derived from an EMBL/GenBank/DDBJ whole genome shotgun (WGS) entry which is preliminary data.</text>
</comment>
<keyword evidence="7" id="KW-0472">Membrane</keyword>
<keyword evidence="6" id="KW-0349">Heme</keyword>
<evidence type="ECO:0000256" key="2">
    <source>
        <dbReference type="ARBA" id="ARBA00010617"/>
    </source>
</evidence>
<dbReference type="Proteomes" id="UP000223968">
    <property type="component" value="Unassembled WGS sequence"/>
</dbReference>